<sequence>MILFGKTNGKVIPESMNKRIKAFIHKKYEKGTSIETLKVLILEAFERDNIKGSFTIIQDGVKVLNVGN</sequence>
<accession>A0A241Q101</accession>
<dbReference type="Proteomes" id="UP000197638">
    <property type="component" value="Chromosome"/>
</dbReference>
<proteinExistence type="predicted"/>
<gene>
    <name evidence="1" type="ORF">CBG61_05630</name>
</gene>
<dbReference type="RefSeq" id="WP_088765038.1">
    <property type="nucleotide sequence ID" value="NZ_CP022123.1"/>
</dbReference>
<dbReference type="AlphaFoldDB" id="A0A241Q101"/>
<reference evidence="1 2" key="1">
    <citation type="submission" date="2017-06" db="EMBL/GenBank/DDBJ databases">
        <title>Genome sequencing of Fusobacterium nucleatum subsp. polymorphum KCOM 1275 (=ChDC F310).</title>
        <authorList>
            <person name="Kook J.-K."/>
            <person name="Park S.-N."/>
            <person name="Lim Y.K."/>
            <person name="Roh H."/>
        </authorList>
    </citation>
    <scope>NUCLEOTIDE SEQUENCE [LARGE SCALE GENOMIC DNA]</scope>
    <source>
        <strain evidence="1 2">KCOM 1275</strain>
    </source>
</reference>
<name>A0A241Q101_FUSNP</name>
<organism evidence="1 2">
    <name type="scientific">Fusobacterium nucleatum subsp. polymorphum</name>
    <name type="common">Fusobacterium polymorphum</name>
    <dbReference type="NCBI Taxonomy" id="76857"/>
    <lineage>
        <taxon>Bacteria</taxon>
        <taxon>Fusobacteriati</taxon>
        <taxon>Fusobacteriota</taxon>
        <taxon>Fusobacteriia</taxon>
        <taxon>Fusobacteriales</taxon>
        <taxon>Fusobacteriaceae</taxon>
        <taxon>Fusobacterium</taxon>
    </lineage>
</organism>
<dbReference type="EMBL" id="CP022123">
    <property type="protein sequence ID" value="ASG28455.1"/>
    <property type="molecule type" value="Genomic_DNA"/>
</dbReference>
<evidence type="ECO:0000313" key="2">
    <source>
        <dbReference type="Proteomes" id="UP000197638"/>
    </source>
</evidence>
<evidence type="ECO:0000313" key="1">
    <source>
        <dbReference type="EMBL" id="ASG28455.1"/>
    </source>
</evidence>
<protein>
    <submittedName>
        <fullName evidence="1">Uncharacterized protein</fullName>
    </submittedName>
</protein>